<dbReference type="EMBL" id="ABOU02000026">
    <property type="protein sequence ID" value="EDY33426.1"/>
    <property type="molecule type" value="Genomic_DNA"/>
</dbReference>
<reference evidence="1" key="1">
    <citation type="submission" date="2008-08" db="EMBL/GenBank/DDBJ databases">
        <title>Draft genome sequence of Ruminococcus lactaris ATCC 29176.</title>
        <authorList>
            <person name="Sudarsanam P."/>
            <person name="Ley R."/>
            <person name="Guruge J."/>
            <person name="Turnbaugh P.J."/>
            <person name="Mahowald M."/>
            <person name="Liep D."/>
            <person name="Gordon J."/>
        </authorList>
    </citation>
    <scope>NUCLEOTIDE SEQUENCE [LARGE SCALE GENOMIC DNA]</scope>
    <source>
        <strain evidence="1">ATCC 29176</strain>
    </source>
</reference>
<evidence type="ECO:0000313" key="1">
    <source>
        <dbReference type="EMBL" id="EDY33426.1"/>
    </source>
</evidence>
<dbReference type="RefSeq" id="WP_005610500.1">
    <property type="nucleotide sequence ID" value="NZ_CP102292.1"/>
</dbReference>
<comment type="caution">
    <text evidence="1">The sequence shown here is derived from an EMBL/GenBank/DDBJ whole genome shotgun (WGS) entry which is preliminary data.</text>
</comment>
<sequence>MISLYKKTKLWYDSERKVFMPEDIKNYFRDDVYDIKGQKELW</sequence>
<keyword evidence="2" id="KW-1185">Reference proteome</keyword>
<gene>
    <name evidence="1" type="ORF">RUMLAC_00806</name>
</gene>
<dbReference type="GeneID" id="77333524"/>
<proteinExistence type="predicted"/>
<protein>
    <submittedName>
        <fullName evidence="1">Uncharacterized protein</fullName>
    </submittedName>
</protein>
<name>B5CMX1_9FIRM</name>
<dbReference type="Proteomes" id="UP000003254">
    <property type="component" value="Unassembled WGS sequence"/>
</dbReference>
<evidence type="ECO:0000313" key="2">
    <source>
        <dbReference type="Proteomes" id="UP000003254"/>
    </source>
</evidence>
<dbReference type="HOGENOM" id="CLU_3257414_0_0_9"/>
<organism evidence="1 2">
    <name type="scientific">[Ruminococcus] lactaris ATCC 29176</name>
    <dbReference type="NCBI Taxonomy" id="471875"/>
    <lineage>
        <taxon>Bacteria</taxon>
        <taxon>Bacillati</taxon>
        <taxon>Bacillota</taxon>
        <taxon>Clostridia</taxon>
        <taxon>Lachnospirales</taxon>
        <taxon>Lachnospiraceae</taxon>
        <taxon>Mediterraneibacter</taxon>
    </lineage>
</organism>
<accession>B5CMX1</accession>
<reference evidence="1" key="2">
    <citation type="submission" date="2008-08" db="EMBL/GenBank/DDBJ databases">
        <authorList>
            <person name="Fulton L."/>
            <person name="Clifton S."/>
            <person name="Fulton B."/>
            <person name="Xu J."/>
            <person name="Minx P."/>
            <person name="Pepin K.H."/>
            <person name="Johnson M."/>
            <person name="Bhonagiri V."/>
            <person name="Nash W.E."/>
            <person name="Mardis E.R."/>
            <person name="Wilson R.K."/>
        </authorList>
    </citation>
    <scope>NUCLEOTIDE SEQUENCE [LARGE SCALE GENOMIC DNA]</scope>
    <source>
        <strain evidence="1">ATCC 29176</strain>
    </source>
</reference>
<dbReference type="AlphaFoldDB" id="B5CMX1"/>